<protein>
    <submittedName>
        <fullName evidence="2">Uncharacterized protein</fullName>
    </submittedName>
</protein>
<gene>
    <name evidence="2" type="ORF">M419DRAFT_133762</name>
</gene>
<feature type="compositionally biased region" description="Polar residues" evidence="1">
    <location>
        <begin position="7"/>
        <end position="28"/>
    </location>
</feature>
<dbReference type="HOGENOM" id="CLU_1261668_0_0_1"/>
<feature type="compositionally biased region" description="Basic and acidic residues" evidence="1">
    <location>
        <begin position="195"/>
        <end position="219"/>
    </location>
</feature>
<reference evidence="3" key="1">
    <citation type="journal article" date="2013" name="Ind. Biotechnol.">
        <title>Comparative genomics analysis of Trichoderma reesei strains.</title>
        <authorList>
            <person name="Koike H."/>
            <person name="Aerts A."/>
            <person name="LaButti K."/>
            <person name="Grigoriev I.V."/>
            <person name="Baker S.E."/>
        </authorList>
    </citation>
    <scope>NUCLEOTIDE SEQUENCE [LARGE SCALE GENOMIC DNA]</scope>
    <source>
        <strain evidence="3">ATCC 56765 / BCRC 32924 / NRRL 11460 / Rut C-30</strain>
    </source>
</reference>
<evidence type="ECO:0000256" key="1">
    <source>
        <dbReference type="SAM" id="MobiDB-lite"/>
    </source>
</evidence>
<dbReference type="AlphaFoldDB" id="A0A024S1Z4"/>
<feature type="region of interest" description="Disordered" evidence="1">
    <location>
        <begin position="167"/>
        <end position="219"/>
    </location>
</feature>
<proteinExistence type="predicted"/>
<sequence>MDRRPHTQTAETSTTQIVREATSSSTRPPAQVTIYAPPQIVRSTSGRAIKVNVVYISCYDNVAVRTLSEHGNGSGSFQKKVGGVERIESGWGKSTYKVQVRIFLREGGQQLLQVDGKALNEELSSATCNVTLDWCSIPPLLMLNDNKNWRTVYTDMPPVPVQRQLHCQRSPKPVRSNMPEGREGGLRRHLQGNKRLGEVKKDGETKWRGFPKAKEPEKK</sequence>
<dbReference type="Proteomes" id="UP000024376">
    <property type="component" value="Unassembled WGS sequence"/>
</dbReference>
<evidence type="ECO:0000313" key="3">
    <source>
        <dbReference type="Proteomes" id="UP000024376"/>
    </source>
</evidence>
<evidence type="ECO:0000313" key="2">
    <source>
        <dbReference type="EMBL" id="ETR98251.1"/>
    </source>
</evidence>
<dbReference type="OrthoDB" id="10621023at2759"/>
<dbReference type="EMBL" id="KI911164">
    <property type="protein sequence ID" value="ETR98251.1"/>
    <property type="molecule type" value="Genomic_DNA"/>
</dbReference>
<accession>A0A024S1Z4</accession>
<name>A0A024S1Z4_HYPJR</name>
<dbReference type="KEGG" id="trr:M419DRAFT_133762"/>
<feature type="region of interest" description="Disordered" evidence="1">
    <location>
        <begin position="1"/>
        <end position="30"/>
    </location>
</feature>
<organism evidence="2 3">
    <name type="scientific">Hypocrea jecorina (strain ATCC 56765 / BCRC 32924 / NRRL 11460 / Rut C-30)</name>
    <name type="common">Trichoderma reesei</name>
    <dbReference type="NCBI Taxonomy" id="1344414"/>
    <lineage>
        <taxon>Eukaryota</taxon>
        <taxon>Fungi</taxon>
        <taxon>Dikarya</taxon>
        <taxon>Ascomycota</taxon>
        <taxon>Pezizomycotina</taxon>
        <taxon>Sordariomycetes</taxon>
        <taxon>Hypocreomycetidae</taxon>
        <taxon>Hypocreales</taxon>
        <taxon>Hypocreaceae</taxon>
        <taxon>Trichoderma</taxon>
    </lineage>
</organism>